<evidence type="ECO:0000313" key="3">
    <source>
        <dbReference type="Proteomes" id="UP000295344"/>
    </source>
</evidence>
<reference evidence="2 3" key="1">
    <citation type="submission" date="2019-03" db="EMBL/GenBank/DDBJ databases">
        <title>Genomic Encyclopedia of Archaeal and Bacterial Type Strains, Phase II (KMG-II): from individual species to whole genera.</title>
        <authorList>
            <person name="Goeker M."/>
        </authorList>
    </citation>
    <scope>NUCLEOTIDE SEQUENCE [LARGE SCALE GENOMIC DNA]</scope>
    <source>
        <strain evidence="2 3">DSM 24782</strain>
    </source>
</reference>
<sequence>MSDSRDEADGVGAADPITGVAAGGDDLASDTRLPDEADAREWDEVQAEANIVATNDAVAGETVLPGSGDGNDGPTGGAPTEITPEEPANDLQRDGIDLDDQDERAY</sequence>
<feature type="compositionally biased region" description="Gly residues" evidence="1">
    <location>
        <begin position="67"/>
        <end position="76"/>
    </location>
</feature>
<dbReference type="AlphaFoldDB" id="A0A4R7FLS4"/>
<feature type="region of interest" description="Disordered" evidence="1">
    <location>
        <begin position="1"/>
        <end position="38"/>
    </location>
</feature>
<dbReference type="EMBL" id="SOAM01000002">
    <property type="protein sequence ID" value="TDS77329.1"/>
    <property type="molecule type" value="Genomic_DNA"/>
</dbReference>
<evidence type="ECO:0000313" key="2">
    <source>
        <dbReference type="EMBL" id="TDS77329.1"/>
    </source>
</evidence>
<gene>
    <name evidence="2" type="ORF">CLV52_2273</name>
</gene>
<organism evidence="2 3">
    <name type="scientific">Amnibacterium kyonggiense</name>
    <dbReference type="NCBI Taxonomy" id="595671"/>
    <lineage>
        <taxon>Bacteria</taxon>
        <taxon>Bacillati</taxon>
        <taxon>Actinomycetota</taxon>
        <taxon>Actinomycetes</taxon>
        <taxon>Micrococcales</taxon>
        <taxon>Microbacteriaceae</taxon>
        <taxon>Amnibacterium</taxon>
    </lineage>
</organism>
<dbReference type="RefSeq" id="WP_133766413.1">
    <property type="nucleotide sequence ID" value="NZ_BAAARP010000002.1"/>
</dbReference>
<feature type="compositionally biased region" description="Acidic residues" evidence="1">
    <location>
        <begin position="97"/>
        <end position="106"/>
    </location>
</feature>
<feature type="region of interest" description="Disordered" evidence="1">
    <location>
        <begin position="51"/>
        <end position="106"/>
    </location>
</feature>
<dbReference type="Proteomes" id="UP000295344">
    <property type="component" value="Unassembled WGS sequence"/>
</dbReference>
<evidence type="ECO:0008006" key="4">
    <source>
        <dbReference type="Google" id="ProtNLM"/>
    </source>
</evidence>
<keyword evidence="3" id="KW-1185">Reference proteome</keyword>
<accession>A0A4R7FLS4</accession>
<evidence type="ECO:0000256" key="1">
    <source>
        <dbReference type="SAM" id="MobiDB-lite"/>
    </source>
</evidence>
<dbReference type="OrthoDB" id="5126111at2"/>
<comment type="caution">
    <text evidence="2">The sequence shown here is derived from an EMBL/GenBank/DDBJ whole genome shotgun (WGS) entry which is preliminary data.</text>
</comment>
<name>A0A4R7FLS4_9MICO</name>
<proteinExistence type="predicted"/>
<protein>
    <recommendedName>
        <fullName evidence="4">DUF5709 domain-containing protein</fullName>
    </recommendedName>
</protein>